<dbReference type="GO" id="GO:0003677">
    <property type="term" value="F:DNA binding"/>
    <property type="evidence" value="ECO:0007669"/>
    <property type="project" value="UniProtKB-KW"/>
</dbReference>
<evidence type="ECO:0000256" key="3">
    <source>
        <dbReference type="ARBA" id="ARBA00023172"/>
    </source>
</evidence>
<organism evidence="5 6">
    <name type="scientific">Porphyromonas somerae</name>
    <dbReference type="NCBI Taxonomy" id="322095"/>
    <lineage>
        <taxon>Bacteria</taxon>
        <taxon>Pseudomonadati</taxon>
        <taxon>Bacteroidota</taxon>
        <taxon>Bacteroidia</taxon>
        <taxon>Bacteroidales</taxon>
        <taxon>Porphyromonadaceae</taxon>
        <taxon>Porphyromonas</taxon>
    </lineage>
</organism>
<dbReference type="EMBL" id="LSDK01000157">
    <property type="protein sequence ID" value="KXB72683.1"/>
    <property type="molecule type" value="Genomic_DNA"/>
</dbReference>
<evidence type="ECO:0000256" key="2">
    <source>
        <dbReference type="ARBA" id="ARBA00023125"/>
    </source>
</evidence>
<dbReference type="InterPro" id="IPR025269">
    <property type="entry name" value="SAM-like_dom"/>
</dbReference>
<dbReference type="PROSITE" id="PS51898">
    <property type="entry name" value="TYR_RECOMBINASE"/>
    <property type="match status" value="1"/>
</dbReference>
<dbReference type="Proteomes" id="UP000070224">
    <property type="component" value="Unassembled WGS sequence"/>
</dbReference>
<proteinExistence type="inferred from homology"/>
<evidence type="ECO:0000259" key="4">
    <source>
        <dbReference type="PROSITE" id="PS51898"/>
    </source>
</evidence>
<dbReference type="PANTHER" id="PTHR30349">
    <property type="entry name" value="PHAGE INTEGRASE-RELATED"/>
    <property type="match status" value="1"/>
</dbReference>
<dbReference type="PANTHER" id="PTHR30349:SF64">
    <property type="entry name" value="PROPHAGE INTEGRASE INTD-RELATED"/>
    <property type="match status" value="1"/>
</dbReference>
<dbReference type="PATRIC" id="fig|322095.3.peg.2226"/>
<keyword evidence="2" id="KW-0238">DNA-binding</keyword>
<dbReference type="STRING" id="322095.HMPREF3185_02246"/>
<evidence type="ECO:0000313" key="5">
    <source>
        <dbReference type="EMBL" id="KXB72683.1"/>
    </source>
</evidence>
<protein>
    <submittedName>
        <fullName evidence="5">Site-specific recombinase, phage integrase family</fullName>
    </submittedName>
</protein>
<sequence>EFTPAIIQDFELYLTTVASCAYNTAVKKMKTLKTVTIYALKRGYLLQDPFRDHHFHLTPVDRGFLTDEEILKIANKELTIPRLELVRDLFLFSCFTGLAYIDVANLRREHLVTMNGKTWIMTRRKKTRVESNILLLDIPKAIIEKYSPSTTSKDGKLFPILSNQKMNAYLKEIADVCGVQKRLTFHLARHTFATMSLSKGVPMESVSKMLGHTNIKTTQIYARITSKKIEHDMEQLAGKLDKFNEAMGL</sequence>
<dbReference type="GO" id="GO:0006310">
    <property type="term" value="P:DNA recombination"/>
    <property type="evidence" value="ECO:0007669"/>
    <property type="project" value="UniProtKB-KW"/>
</dbReference>
<dbReference type="GO" id="GO:0015074">
    <property type="term" value="P:DNA integration"/>
    <property type="evidence" value="ECO:0007669"/>
    <property type="project" value="InterPro"/>
</dbReference>
<dbReference type="InterPro" id="IPR050090">
    <property type="entry name" value="Tyrosine_recombinase_XerCD"/>
</dbReference>
<feature type="non-terminal residue" evidence="5">
    <location>
        <position position="1"/>
    </location>
</feature>
<dbReference type="OrthoDB" id="1493636at2"/>
<accession>A0A134AYA4</accession>
<comment type="caution">
    <text evidence="5">The sequence shown here is derived from an EMBL/GenBank/DDBJ whole genome shotgun (WGS) entry which is preliminary data.</text>
</comment>
<dbReference type="RefSeq" id="WP_156430037.1">
    <property type="nucleotide sequence ID" value="NZ_KQ960467.1"/>
</dbReference>
<dbReference type="AlphaFoldDB" id="A0A134AYA4"/>
<dbReference type="InterPro" id="IPR011010">
    <property type="entry name" value="DNA_brk_join_enz"/>
</dbReference>
<keyword evidence="6" id="KW-1185">Reference proteome</keyword>
<keyword evidence="3" id="KW-0233">DNA recombination</keyword>
<evidence type="ECO:0000256" key="1">
    <source>
        <dbReference type="ARBA" id="ARBA00008857"/>
    </source>
</evidence>
<gene>
    <name evidence="5" type="ORF">HMPREF3185_02246</name>
</gene>
<dbReference type="Gene3D" id="1.10.150.130">
    <property type="match status" value="1"/>
</dbReference>
<feature type="domain" description="Tyr recombinase" evidence="4">
    <location>
        <begin position="60"/>
        <end position="234"/>
    </location>
</feature>
<comment type="similarity">
    <text evidence="1">Belongs to the 'phage' integrase family.</text>
</comment>
<evidence type="ECO:0000313" key="6">
    <source>
        <dbReference type="Proteomes" id="UP000070224"/>
    </source>
</evidence>
<name>A0A134AYA4_9PORP</name>
<dbReference type="SUPFAM" id="SSF56349">
    <property type="entry name" value="DNA breaking-rejoining enzymes"/>
    <property type="match status" value="1"/>
</dbReference>
<dbReference type="InterPro" id="IPR002104">
    <property type="entry name" value="Integrase_catalytic"/>
</dbReference>
<reference evidence="6" key="1">
    <citation type="submission" date="2016-01" db="EMBL/GenBank/DDBJ databases">
        <authorList>
            <person name="Mitreva M."/>
            <person name="Pepin K.H."/>
            <person name="Mihindukulasuriya K.A."/>
            <person name="Fulton R."/>
            <person name="Fronick C."/>
            <person name="O'Laughlin M."/>
            <person name="Miner T."/>
            <person name="Herter B."/>
            <person name="Rosa B.A."/>
            <person name="Cordes M."/>
            <person name="Tomlinson C."/>
            <person name="Wollam A."/>
            <person name="Palsikar V.B."/>
            <person name="Mardis E.R."/>
            <person name="Wilson R.K."/>
        </authorList>
    </citation>
    <scope>NUCLEOTIDE SEQUENCE [LARGE SCALE GENOMIC DNA]</scope>
    <source>
        <strain evidence="6">KA00683</strain>
    </source>
</reference>
<dbReference type="Pfam" id="PF00589">
    <property type="entry name" value="Phage_integrase"/>
    <property type="match status" value="1"/>
</dbReference>
<dbReference type="InterPro" id="IPR013762">
    <property type="entry name" value="Integrase-like_cat_sf"/>
</dbReference>
<dbReference type="CDD" id="cd01185">
    <property type="entry name" value="INTN1_C_like"/>
    <property type="match status" value="1"/>
</dbReference>
<dbReference type="Pfam" id="PF13102">
    <property type="entry name" value="Phage_int_SAM_5"/>
    <property type="match status" value="1"/>
</dbReference>
<dbReference type="InterPro" id="IPR010998">
    <property type="entry name" value="Integrase_recombinase_N"/>
</dbReference>
<dbReference type="Gene3D" id="1.10.443.10">
    <property type="entry name" value="Intergrase catalytic core"/>
    <property type="match status" value="1"/>
</dbReference>